<organism evidence="10 11">
    <name type="scientific">Stecheria intestinalis</name>
    <dbReference type="NCBI Taxonomy" id="2606630"/>
    <lineage>
        <taxon>Bacteria</taxon>
        <taxon>Bacillati</taxon>
        <taxon>Bacillota</taxon>
        <taxon>Erysipelotrichia</taxon>
        <taxon>Erysipelotrichales</taxon>
        <taxon>Erysipelotrichaceae</taxon>
        <taxon>Stecheria</taxon>
    </lineage>
</organism>
<dbReference type="EMBL" id="VUMN01000023">
    <property type="protein sequence ID" value="MSS59095.1"/>
    <property type="molecule type" value="Genomic_DNA"/>
</dbReference>
<feature type="transmembrane region" description="Helical" evidence="9">
    <location>
        <begin position="136"/>
        <end position="155"/>
    </location>
</feature>
<evidence type="ECO:0000313" key="10">
    <source>
        <dbReference type="EMBL" id="MSS59095.1"/>
    </source>
</evidence>
<dbReference type="RefSeq" id="WP_105304492.1">
    <property type="nucleotide sequence ID" value="NZ_JAQXPC010000019.1"/>
</dbReference>
<feature type="transmembrane region" description="Helical" evidence="9">
    <location>
        <begin position="203"/>
        <end position="219"/>
    </location>
</feature>
<feature type="transmembrane region" description="Helical" evidence="9">
    <location>
        <begin position="91"/>
        <end position="115"/>
    </location>
</feature>
<evidence type="ECO:0000256" key="8">
    <source>
        <dbReference type="ARBA" id="ARBA00023136"/>
    </source>
</evidence>
<feature type="transmembrane region" description="Helical" evidence="9">
    <location>
        <begin position="175"/>
        <end position="196"/>
    </location>
</feature>
<evidence type="ECO:0000256" key="6">
    <source>
        <dbReference type="ARBA" id="ARBA00022692"/>
    </source>
</evidence>
<dbReference type="GO" id="GO:0009401">
    <property type="term" value="P:phosphoenolpyruvate-dependent sugar phosphotransferase system"/>
    <property type="evidence" value="ECO:0007669"/>
    <property type="project" value="UniProtKB-KW"/>
</dbReference>
<dbReference type="Pfam" id="PF03609">
    <property type="entry name" value="EII-Sor"/>
    <property type="match status" value="1"/>
</dbReference>
<dbReference type="PANTHER" id="PTHR32502">
    <property type="entry name" value="N-ACETYLGALACTOSAMINE PERMEASE II COMPONENT-RELATED"/>
    <property type="match status" value="1"/>
</dbReference>
<proteinExistence type="predicted"/>
<evidence type="ECO:0000256" key="4">
    <source>
        <dbReference type="ARBA" id="ARBA00022597"/>
    </source>
</evidence>
<gene>
    <name evidence="10" type="ORF">FYJ51_09300</name>
</gene>
<keyword evidence="5" id="KW-0598">Phosphotransferase system</keyword>
<keyword evidence="2" id="KW-0813">Transport</keyword>
<sequence>MQVILLAIVTFIFAIDQFSLTETLYRPICACPIIGAILGDAQTGLVVGGTYELMMIGNMPVGGAQPPNAVLGSIVAMIFAVKSQLPVDQALGLAVVFSIFGQYAVTLTFTVMSGLMKQADEAAEKADPKGITRVNVISCCILGGLFAIIAVVAYFGGEAAGTALQNFSESASWFMGGLGAAGGMMRYVGFAVLLKIMLADDMWGIYLAGFAAAALFGNVSATSGATLILVAFIGIAIALYDYNTNVKIKELKGAGGNGGDEDGI</sequence>
<keyword evidence="3" id="KW-1003">Cell membrane</keyword>
<dbReference type="InterPro" id="IPR004700">
    <property type="entry name" value="PTS_IIC_man"/>
</dbReference>
<reference evidence="10 11" key="1">
    <citation type="submission" date="2019-08" db="EMBL/GenBank/DDBJ databases">
        <title>In-depth cultivation of the pig gut microbiome towards novel bacterial diversity and tailored functional studies.</title>
        <authorList>
            <person name="Wylensek D."/>
            <person name="Hitch T.C.A."/>
            <person name="Clavel T."/>
        </authorList>
    </citation>
    <scope>NUCLEOTIDE SEQUENCE [LARGE SCALE GENOMIC DNA]</scope>
    <source>
        <strain evidence="10 11">Oil+RF-744-GAM-WT-6</strain>
    </source>
</reference>
<evidence type="ECO:0000313" key="11">
    <source>
        <dbReference type="Proteomes" id="UP000461880"/>
    </source>
</evidence>
<evidence type="ECO:0000256" key="2">
    <source>
        <dbReference type="ARBA" id="ARBA00022448"/>
    </source>
</evidence>
<dbReference type="InterPro" id="IPR050303">
    <property type="entry name" value="GatZ_KbaZ_carbometab"/>
</dbReference>
<dbReference type="PANTHER" id="PTHR32502:SF8">
    <property type="entry name" value="N-ACETYLGALACTOSAMINE PERMEASE IIC COMPONENT 1"/>
    <property type="match status" value="1"/>
</dbReference>
<evidence type="ECO:0000256" key="9">
    <source>
        <dbReference type="SAM" id="Phobius"/>
    </source>
</evidence>
<evidence type="ECO:0000256" key="1">
    <source>
        <dbReference type="ARBA" id="ARBA00004651"/>
    </source>
</evidence>
<protein>
    <submittedName>
        <fullName evidence="10">PTS sugar transporter subunit IIC</fullName>
    </submittedName>
</protein>
<keyword evidence="8 9" id="KW-0472">Membrane</keyword>
<keyword evidence="6 9" id="KW-0812">Transmembrane</keyword>
<keyword evidence="4 10" id="KW-0762">Sugar transport</keyword>
<dbReference type="Proteomes" id="UP000461880">
    <property type="component" value="Unassembled WGS sequence"/>
</dbReference>
<comment type="subcellular location">
    <subcellularLocation>
        <location evidence="1">Cell membrane</location>
        <topology evidence="1">Multi-pass membrane protein</topology>
    </subcellularLocation>
</comment>
<accession>A0A7X2NT78</accession>
<evidence type="ECO:0000256" key="5">
    <source>
        <dbReference type="ARBA" id="ARBA00022683"/>
    </source>
</evidence>
<dbReference type="GO" id="GO:0005886">
    <property type="term" value="C:plasma membrane"/>
    <property type="evidence" value="ECO:0007669"/>
    <property type="project" value="UniProtKB-SubCell"/>
</dbReference>
<evidence type="ECO:0000256" key="3">
    <source>
        <dbReference type="ARBA" id="ARBA00022475"/>
    </source>
</evidence>
<keyword evidence="11" id="KW-1185">Reference proteome</keyword>
<dbReference type="PROSITE" id="PS51106">
    <property type="entry name" value="PTS_EIIC_TYPE_4"/>
    <property type="match status" value="1"/>
</dbReference>
<name>A0A7X2NT78_9FIRM</name>
<feature type="transmembrane region" description="Helical" evidence="9">
    <location>
        <begin position="68"/>
        <end position="85"/>
    </location>
</feature>
<keyword evidence="7 9" id="KW-1133">Transmembrane helix</keyword>
<comment type="caution">
    <text evidence="10">The sequence shown here is derived from an EMBL/GenBank/DDBJ whole genome shotgun (WGS) entry which is preliminary data.</text>
</comment>
<evidence type="ECO:0000256" key="7">
    <source>
        <dbReference type="ARBA" id="ARBA00022989"/>
    </source>
</evidence>
<dbReference type="AlphaFoldDB" id="A0A7X2NT78"/>